<dbReference type="InterPro" id="IPR050152">
    <property type="entry name" value="ChlB/BchB/BchZ"/>
</dbReference>
<evidence type="ECO:0000256" key="9">
    <source>
        <dbReference type="ARBA" id="ARBA00023171"/>
    </source>
</evidence>
<keyword evidence="4 11" id="KW-0547">Nucleotide-binding</keyword>
<dbReference type="EMBL" id="BJCL01000016">
    <property type="protein sequence ID" value="GCL65398.1"/>
    <property type="molecule type" value="Genomic_DNA"/>
</dbReference>
<gene>
    <name evidence="11 14" type="primary">bchB</name>
    <name evidence="14" type="ORF">AQPW35_44790</name>
</gene>
<dbReference type="OrthoDB" id="5717231at2"/>
<evidence type="ECO:0000256" key="8">
    <source>
        <dbReference type="ARBA" id="ARBA00023014"/>
    </source>
</evidence>
<evidence type="ECO:0000256" key="7">
    <source>
        <dbReference type="ARBA" id="ARBA00023004"/>
    </source>
</evidence>
<dbReference type="AlphaFoldDB" id="A0A480B2Y6"/>
<comment type="caution">
    <text evidence="14">The sequence shown here is derived from an EMBL/GenBank/DDBJ whole genome shotgun (WGS) entry which is preliminary data.</text>
</comment>
<dbReference type="Proteomes" id="UP000301751">
    <property type="component" value="Unassembled WGS sequence"/>
</dbReference>
<keyword evidence="10 11" id="KW-0077">Bacteriochlorophyll biosynthesis</keyword>
<dbReference type="PANTHER" id="PTHR33712:SF7">
    <property type="entry name" value="LIGHT-INDEPENDENT PROTOCHLOROPHYLLIDE REDUCTASE SUBUNIT B"/>
    <property type="match status" value="1"/>
</dbReference>
<evidence type="ECO:0000259" key="13">
    <source>
        <dbReference type="Pfam" id="PF08369"/>
    </source>
</evidence>
<dbReference type="GO" id="GO:0036070">
    <property type="term" value="P:light-independent bacteriochlorophyll biosynthetic process"/>
    <property type="evidence" value="ECO:0007669"/>
    <property type="project" value="UniProtKB-UniRule"/>
</dbReference>
<evidence type="ECO:0000256" key="5">
    <source>
        <dbReference type="ARBA" id="ARBA00022840"/>
    </source>
</evidence>
<feature type="domain" description="Nitrogenase/oxidoreductase component 1" evidence="12">
    <location>
        <begin position="12"/>
        <end position="425"/>
    </location>
</feature>
<keyword evidence="8 11" id="KW-0411">Iron-sulfur</keyword>
<dbReference type="PANTHER" id="PTHR33712">
    <property type="entry name" value="LIGHT-INDEPENDENT PROTOCHLOROPHYLLIDE REDUCTASE SUBUNIT B"/>
    <property type="match status" value="1"/>
</dbReference>
<comment type="subunit">
    <text evidence="11">Protochlorophyllide reductase is composed of three subunits; BchL, BchN and BchB. Forms a heterotetramer of two BchB and two BchN subunits.</text>
</comment>
<evidence type="ECO:0000259" key="12">
    <source>
        <dbReference type="Pfam" id="PF00148"/>
    </source>
</evidence>
<dbReference type="PIRSF" id="PIRSF000163">
    <property type="entry name" value="PCP_ChlB"/>
    <property type="match status" value="1"/>
</dbReference>
<dbReference type="UniPathway" id="UPA00671"/>
<dbReference type="InterPro" id="IPR013580">
    <property type="entry name" value="LI-POR_suB-like_C"/>
</dbReference>
<dbReference type="InterPro" id="IPR016209">
    <property type="entry name" value="Protochlorophyllide_Rdtase"/>
</dbReference>
<reference evidence="15" key="1">
    <citation type="submission" date="2019-03" db="EMBL/GenBank/DDBJ databases">
        <title>Aquabacterium pictum sp.nov., the first bacteriochlorophyll a-containing freshwater bacterium in the genus Aquabacterium of the class Betaproteobacteria.</title>
        <authorList>
            <person name="Hirose S."/>
            <person name="Tank M."/>
            <person name="Hara E."/>
            <person name="Tamaki H."/>
            <person name="Takaichi S."/>
            <person name="Haruta S."/>
            <person name="Hanada S."/>
        </authorList>
    </citation>
    <scope>NUCLEOTIDE SEQUENCE [LARGE SCALE GENOMIC DNA]</scope>
    <source>
        <strain evidence="15">W35</strain>
    </source>
</reference>
<dbReference type="HAMAP" id="MF_00353">
    <property type="entry name" value="ChlB_BchB"/>
    <property type="match status" value="1"/>
</dbReference>
<comment type="catalytic activity">
    <reaction evidence="11">
        <text>chlorophyllide a + oxidized 2[4Fe-4S]-[ferredoxin] + 2 ADP + 2 phosphate = protochlorophyllide a + reduced 2[4Fe-4S]-[ferredoxin] + 2 ATP + 2 H2O</text>
        <dbReference type="Rhea" id="RHEA:28202"/>
        <dbReference type="Rhea" id="RHEA-COMP:10002"/>
        <dbReference type="Rhea" id="RHEA-COMP:10004"/>
        <dbReference type="ChEBI" id="CHEBI:15377"/>
        <dbReference type="ChEBI" id="CHEBI:30616"/>
        <dbReference type="ChEBI" id="CHEBI:33722"/>
        <dbReference type="ChEBI" id="CHEBI:33723"/>
        <dbReference type="ChEBI" id="CHEBI:43474"/>
        <dbReference type="ChEBI" id="CHEBI:83348"/>
        <dbReference type="ChEBI" id="CHEBI:83350"/>
        <dbReference type="ChEBI" id="CHEBI:456216"/>
        <dbReference type="EC" id="1.3.7.7"/>
    </reaction>
</comment>
<evidence type="ECO:0000256" key="2">
    <source>
        <dbReference type="ARBA" id="ARBA00022531"/>
    </source>
</evidence>
<comment type="function">
    <text evidence="11">Component of the dark-operative protochlorophyllide reductase (DPOR) that uses Mg-ATP and reduced ferredoxin to reduce ring D of protochlorophyllide (Pchlide) to form chlorophyllide a (Chlide). This reaction is light-independent. The NB-protein (BchN-BchB) is the catalytic component of the complex.</text>
</comment>
<feature type="binding site" evidence="11">
    <location>
        <position position="36"/>
    </location>
    <ligand>
        <name>[4Fe-4S] cluster</name>
        <dbReference type="ChEBI" id="CHEBI:49883"/>
        <note>ligand shared with heterodimeric partner</note>
    </ligand>
</feature>
<evidence type="ECO:0000256" key="10">
    <source>
        <dbReference type="ARBA" id="ARBA00023181"/>
    </source>
</evidence>
<evidence type="ECO:0000313" key="14">
    <source>
        <dbReference type="EMBL" id="GCL65398.1"/>
    </source>
</evidence>
<protein>
    <recommendedName>
        <fullName evidence="11">Light-independent protochlorophyllide reductase subunit B</fullName>
        <shortName evidence="11">DPOR subunit B</shortName>
        <shortName evidence="11">LI-POR subunit B</shortName>
        <ecNumber evidence="11">1.3.7.7</ecNumber>
    </recommendedName>
</protein>
<keyword evidence="1 11" id="KW-0004">4Fe-4S</keyword>
<dbReference type="GO" id="GO:0005524">
    <property type="term" value="F:ATP binding"/>
    <property type="evidence" value="ECO:0007669"/>
    <property type="project" value="UniProtKB-UniRule"/>
</dbReference>
<dbReference type="SUPFAM" id="SSF53807">
    <property type="entry name" value="Helical backbone' metal receptor"/>
    <property type="match status" value="1"/>
</dbReference>
<dbReference type="Pfam" id="PF00148">
    <property type="entry name" value="Oxidored_nitro"/>
    <property type="match status" value="1"/>
</dbReference>
<keyword evidence="9 11" id="KW-0149">Chlorophyll biosynthesis</keyword>
<evidence type="ECO:0000256" key="3">
    <source>
        <dbReference type="ARBA" id="ARBA00022723"/>
    </source>
</evidence>
<dbReference type="InterPro" id="IPR042298">
    <property type="entry name" value="P-CP_red_C"/>
</dbReference>
<keyword evidence="7 11" id="KW-0408">Iron</keyword>
<comment type="pathway">
    <text evidence="11">Porphyrin-containing compound metabolism; bacteriochlorophyll biosynthesis (light-independent).</text>
</comment>
<keyword evidence="5 11" id="KW-0067">ATP-binding</keyword>
<dbReference type="GO" id="GO:0019685">
    <property type="term" value="P:photosynthesis, dark reaction"/>
    <property type="evidence" value="ECO:0007669"/>
    <property type="project" value="InterPro"/>
</dbReference>
<dbReference type="Gene3D" id="3.40.50.1980">
    <property type="entry name" value="Nitrogenase molybdenum iron protein domain"/>
    <property type="match status" value="3"/>
</dbReference>
<dbReference type="GO" id="GO:0051539">
    <property type="term" value="F:4 iron, 4 sulfur cluster binding"/>
    <property type="evidence" value="ECO:0007669"/>
    <property type="project" value="UniProtKB-UniRule"/>
</dbReference>
<dbReference type="RefSeq" id="WP_137735114.1">
    <property type="nucleotide sequence ID" value="NZ_BJCL01000016.1"/>
</dbReference>
<keyword evidence="15" id="KW-1185">Reference proteome</keyword>
<dbReference type="NCBIfam" id="TIGR01278">
    <property type="entry name" value="DPOR_BchB"/>
    <property type="match status" value="1"/>
</dbReference>
<dbReference type="InterPro" id="IPR005969">
    <property type="entry name" value="Protochl_reductB"/>
</dbReference>
<evidence type="ECO:0000256" key="1">
    <source>
        <dbReference type="ARBA" id="ARBA00022485"/>
    </source>
</evidence>
<keyword evidence="2 11" id="KW-0602">Photosynthesis</keyword>
<proteinExistence type="inferred from homology"/>
<organism evidence="14 15">
    <name type="scientific">Pseudaquabacterium pictum</name>
    <dbReference type="NCBI Taxonomy" id="2315236"/>
    <lineage>
        <taxon>Bacteria</taxon>
        <taxon>Pseudomonadati</taxon>
        <taxon>Pseudomonadota</taxon>
        <taxon>Betaproteobacteria</taxon>
        <taxon>Burkholderiales</taxon>
        <taxon>Sphaerotilaceae</taxon>
        <taxon>Pseudaquabacterium</taxon>
    </lineage>
</organism>
<feature type="active site" description="Proton donor" evidence="11">
    <location>
        <position position="293"/>
    </location>
</feature>
<comment type="cofactor">
    <cofactor evidence="11">
        <name>[4Fe-4S] cluster</name>
        <dbReference type="ChEBI" id="CHEBI:49883"/>
    </cofactor>
    <text evidence="11">Binds 1 [4Fe-4S] cluster per heterodimer. The cluster is bound at the heterodimer interface by residues from both subunits.</text>
</comment>
<dbReference type="InterPro" id="IPR000510">
    <property type="entry name" value="Nase/OxRdtase_comp1"/>
</dbReference>
<dbReference type="GO" id="GO:0016730">
    <property type="term" value="F:oxidoreductase activity, acting on iron-sulfur proteins as donors"/>
    <property type="evidence" value="ECO:0007669"/>
    <property type="project" value="InterPro"/>
</dbReference>
<dbReference type="Gene3D" id="1.20.89.20">
    <property type="match status" value="1"/>
</dbReference>
<dbReference type="Pfam" id="PF08369">
    <property type="entry name" value="PCP_red"/>
    <property type="match status" value="1"/>
</dbReference>
<evidence type="ECO:0000256" key="6">
    <source>
        <dbReference type="ARBA" id="ARBA00023002"/>
    </source>
</evidence>
<dbReference type="Gene3D" id="1.10.8.550">
    <property type="entry name" value="Proto-chlorophyllide reductase 57 kD subunit B"/>
    <property type="match status" value="1"/>
</dbReference>
<feature type="binding site" evidence="11">
    <location>
        <begin position="428"/>
        <end position="429"/>
    </location>
    <ligand>
        <name>substrate</name>
    </ligand>
</feature>
<evidence type="ECO:0000313" key="15">
    <source>
        <dbReference type="Proteomes" id="UP000301751"/>
    </source>
</evidence>
<evidence type="ECO:0000256" key="4">
    <source>
        <dbReference type="ARBA" id="ARBA00022741"/>
    </source>
</evidence>
<feature type="domain" description="Light-independent protochlorophyllide reductase subunit B-like C-terminal" evidence="13">
    <location>
        <begin position="502"/>
        <end position="546"/>
    </location>
</feature>
<dbReference type="EC" id="1.3.7.7" evidence="11"/>
<sequence>MQLTLWTYEGPPHVGAMRIATAMQDVHYVLHAPQGDTYADLLFTMIQRSDKRPPVTYTTFQARDLGGDTAELFKTAAKDAYERFRPAAMLVGSSCTAELIQDDPGGLAQALALPLPVVPLELPSYQRKENWGAAETFYQLVRHLCPAPAQRPDRSAPRPTGQRPRCNLLGATALGFRHRDDVTEVTRLLARLGVDVHVCAPQGATVADLRRLAEADFNVVLYPEIAGIAAAWLKRTHALPHTTVVPIGMGATRDFIAEVAQLAGIDAAPLLAEIGADMGAGGTRAPWYARSVDSTYLTGKRVFVFGDASHAVAAARVAATELGFTVVGLGTYSREFAREIREAAKLYGVEPLISDDYLQVEAAIAEALPELVLGTQMERHIAKRLGVPCAVISAPVHVQDFPARYSPQMGIEGANVLFDTWVHPLMMGLEEHLLGMFKGDIEFHEDAAPSHLGRAGTPMQVQMPSPSPAVSTNPVQAAAAVEAAAVLATAAQRDGTPTASTWAQDAELELKKIPFFVRGKARRNTERYAQERGLATITVETLYDAKAHFSR</sequence>
<dbReference type="GO" id="GO:0046872">
    <property type="term" value="F:metal ion binding"/>
    <property type="evidence" value="ECO:0007669"/>
    <property type="project" value="UniProtKB-KW"/>
</dbReference>
<name>A0A480B2Y6_9BURK</name>
<accession>A0A480B2Y6</accession>
<evidence type="ECO:0000256" key="11">
    <source>
        <dbReference type="HAMAP-Rule" id="MF_00353"/>
    </source>
</evidence>
<dbReference type="GO" id="GO:0016636">
    <property type="term" value="F:oxidoreductase activity, acting on the CH-CH group of donors, iron-sulfur protein as acceptor"/>
    <property type="evidence" value="ECO:0007669"/>
    <property type="project" value="UniProtKB-UniRule"/>
</dbReference>
<keyword evidence="3 11" id="KW-0479">Metal-binding</keyword>
<comment type="similarity">
    <text evidence="11">Belongs to the ChlB/BchB/BchZ family.</text>
</comment>
<keyword evidence="6 11" id="KW-0560">Oxidoreductase</keyword>